<sequence>MSDFYDRKGQPMELLEWARDREARDNHVGNDTIDGQQVSTVWLGSDHSFGEGPPLIFETMIFGGPHDKYCDRYSNEEAAIAGHNRTVAALRDGRDPQED</sequence>
<proteinExistence type="predicted"/>
<gene>
    <name evidence="1" type="ORF">LCGC14_3015690</name>
</gene>
<comment type="caution">
    <text evidence="1">The sequence shown here is derived from an EMBL/GenBank/DDBJ whole genome shotgun (WGS) entry which is preliminary data.</text>
</comment>
<evidence type="ECO:0000313" key="1">
    <source>
        <dbReference type="EMBL" id="KKK61301.1"/>
    </source>
</evidence>
<name>A0A0F8ZMY8_9ZZZZ</name>
<accession>A0A0F8ZMY8</accession>
<reference evidence="1" key="1">
    <citation type="journal article" date="2015" name="Nature">
        <title>Complex archaea that bridge the gap between prokaryotes and eukaryotes.</title>
        <authorList>
            <person name="Spang A."/>
            <person name="Saw J.H."/>
            <person name="Jorgensen S.L."/>
            <person name="Zaremba-Niedzwiedzka K."/>
            <person name="Martijn J."/>
            <person name="Lind A.E."/>
            <person name="van Eijk R."/>
            <person name="Schleper C."/>
            <person name="Guy L."/>
            <person name="Ettema T.J."/>
        </authorList>
    </citation>
    <scope>NUCLEOTIDE SEQUENCE</scope>
</reference>
<dbReference type="AlphaFoldDB" id="A0A0F8ZMY8"/>
<protein>
    <submittedName>
        <fullName evidence="1">Uncharacterized protein</fullName>
    </submittedName>
</protein>
<organism evidence="1">
    <name type="scientific">marine sediment metagenome</name>
    <dbReference type="NCBI Taxonomy" id="412755"/>
    <lineage>
        <taxon>unclassified sequences</taxon>
        <taxon>metagenomes</taxon>
        <taxon>ecological metagenomes</taxon>
    </lineage>
</organism>
<dbReference type="EMBL" id="LAZR01062545">
    <property type="protein sequence ID" value="KKK61301.1"/>
    <property type="molecule type" value="Genomic_DNA"/>
</dbReference>